<dbReference type="InterPro" id="IPR004791">
    <property type="entry name" value="UvrC"/>
</dbReference>
<dbReference type="Gene3D" id="3.40.1440.10">
    <property type="entry name" value="GIY-YIG endonuclease"/>
    <property type="match status" value="1"/>
</dbReference>
<dbReference type="GO" id="GO:0009381">
    <property type="term" value="F:excinuclease ABC activity"/>
    <property type="evidence" value="ECO:0007669"/>
    <property type="project" value="UniProtKB-UniRule"/>
</dbReference>
<keyword evidence="5 6" id="KW-0234">DNA repair</keyword>
<dbReference type="PANTHER" id="PTHR30562:SF1">
    <property type="entry name" value="UVRABC SYSTEM PROTEIN C"/>
    <property type="match status" value="1"/>
</dbReference>
<dbReference type="Pfam" id="PF01541">
    <property type="entry name" value="GIY-YIG"/>
    <property type="match status" value="1"/>
</dbReference>
<evidence type="ECO:0000313" key="10">
    <source>
        <dbReference type="EMBL" id="MSS83980.1"/>
    </source>
</evidence>
<keyword evidence="11" id="KW-1185">Reference proteome</keyword>
<dbReference type="Pfam" id="PF22920">
    <property type="entry name" value="UvrC_RNaseH"/>
    <property type="match status" value="1"/>
</dbReference>
<dbReference type="InterPro" id="IPR047296">
    <property type="entry name" value="GIY-YIG_UvrC_Cho"/>
</dbReference>
<comment type="subcellular location">
    <subcellularLocation>
        <location evidence="6">Cytoplasm</location>
    </subcellularLocation>
</comment>
<dbReference type="InterPro" id="IPR000305">
    <property type="entry name" value="GIY-YIG_endonuc"/>
</dbReference>
<evidence type="ECO:0000256" key="1">
    <source>
        <dbReference type="ARBA" id="ARBA00022490"/>
    </source>
</evidence>
<comment type="caution">
    <text evidence="10">The sequence shown here is derived from an EMBL/GenBank/DDBJ whole genome shotgun (WGS) entry which is preliminary data.</text>
</comment>
<dbReference type="InterPro" id="IPR001943">
    <property type="entry name" value="UVR_dom"/>
</dbReference>
<proteinExistence type="inferred from homology"/>
<evidence type="ECO:0000259" key="7">
    <source>
        <dbReference type="PROSITE" id="PS50151"/>
    </source>
</evidence>
<dbReference type="GO" id="GO:0009432">
    <property type="term" value="P:SOS response"/>
    <property type="evidence" value="ECO:0007669"/>
    <property type="project" value="UniProtKB-UniRule"/>
</dbReference>
<dbReference type="PROSITE" id="PS50164">
    <property type="entry name" value="GIY_YIG"/>
    <property type="match status" value="1"/>
</dbReference>
<dbReference type="SUPFAM" id="SSF82771">
    <property type="entry name" value="GIY-YIG endonuclease"/>
    <property type="match status" value="1"/>
</dbReference>
<dbReference type="NCBIfam" id="NF001824">
    <property type="entry name" value="PRK00558.1-5"/>
    <property type="match status" value="1"/>
</dbReference>
<comment type="similarity">
    <text evidence="6">Belongs to the UvrC family.</text>
</comment>
<dbReference type="CDD" id="cd10434">
    <property type="entry name" value="GIY-YIG_UvrC_Cho"/>
    <property type="match status" value="1"/>
</dbReference>
<evidence type="ECO:0000256" key="5">
    <source>
        <dbReference type="ARBA" id="ARBA00023204"/>
    </source>
</evidence>
<keyword evidence="1 6" id="KW-0963">Cytoplasm</keyword>
<feature type="domain" description="UvrC family homology region profile" evidence="9">
    <location>
        <begin position="270"/>
        <end position="530"/>
    </location>
</feature>
<evidence type="ECO:0000256" key="2">
    <source>
        <dbReference type="ARBA" id="ARBA00022763"/>
    </source>
</evidence>
<feature type="domain" description="UVR" evidence="7">
    <location>
        <begin position="209"/>
        <end position="244"/>
    </location>
</feature>
<dbReference type="PANTHER" id="PTHR30562">
    <property type="entry name" value="UVRC/OXIDOREDUCTASE"/>
    <property type="match status" value="1"/>
</dbReference>
<evidence type="ECO:0000313" key="11">
    <source>
        <dbReference type="Proteomes" id="UP000470875"/>
    </source>
</evidence>
<keyword evidence="2 6" id="KW-0227">DNA damage</keyword>
<keyword evidence="3 6" id="KW-0228">DNA excision</keyword>
<dbReference type="InterPro" id="IPR035901">
    <property type="entry name" value="GIY-YIG_endonuc_sf"/>
</dbReference>
<keyword evidence="4 6" id="KW-0267">Excision nuclease</keyword>
<sequence length="658" mass="73843">MSEEYLAWRPPTRDIPTTPGVYRFLDAEGRVIYVGKAKNLRARLTNYFQDPALLHPRTAQMVATARSVQWTIVNTEIEALTLEYQWINQLSPRFNVIFRDDKSYPYLSVTMGEEFPRVAISRDRKRKGTRYFGPYAKVWAIRETIDLLIDAFPVRTCSAGVFRRAQAQGRPCLLGYIDRCSAPCVGRISPEDHRKLAEDLCHFMEGNAQPFTRNLEQQMKVAAAAQNYELAAKKRDQLTALRKVQERNQIAFEKPIDADVFALEGDELDVAVHAFYVRGGRVRGTQGWVIERVDERTKEQLLGELLERVYLERAERHDTKKQAPTSIDDVAHTTIDAIPPLLLVSQMPTNHAFLEEWLSTVRGSTVKLNVPARGEKARFVETVSDNASHALQVYRTKRAGDVTQRGVALEELQEALGLESAPLRIECFDISHTGGQHRVASMVVFEDGAPRKDAYRTFNIVDEEEKNDDTAAMSQVLRRRFSHAEDSTVAQPVSGAIDADTGRPRRFSYRPDLLVVDGGLPQVNAAAETLREIGVTVPVVGLAKRLEEVWIPNVPYPVILPRSSASLYLLQHLRDESHRFAIRKHRAKRGKAQTRSALDAIPGLGQTRQKDLLRTFGSLRAIREASVEQLQAAPGIGPSLAGTIHEALSAAKKVEASQ</sequence>
<evidence type="ECO:0000256" key="4">
    <source>
        <dbReference type="ARBA" id="ARBA00022881"/>
    </source>
</evidence>
<gene>
    <name evidence="6 10" type="primary">uvrC</name>
    <name evidence="10" type="ORF">FYJ24_04205</name>
</gene>
<dbReference type="HAMAP" id="MF_00203">
    <property type="entry name" value="UvrC"/>
    <property type="match status" value="1"/>
</dbReference>
<dbReference type="SUPFAM" id="SSF46600">
    <property type="entry name" value="C-terminal UvrC-binding domain of UvrB"/>
    <property type="match status" value="1"/>
</dbReference>
<organism evidence="10 11">
    <name type="scientific">Scrofimicrobium canadense</name>
    <dbReference type="NCBI Taxonomy" id="2652290"/>
    <lineage>
        <taxon>Bacteria</taxon>
        <taxon>Bacillati</taxon>
        <taxon>Actinomycetota</taxon>
        <taxon>Actinomycetes</taxon>
        <taxon>Actinomycetales</taxon>
        <taxon>Actinomycetaceae</taxon>
        <taxon>Scrofimicrobium</taxon>
    </lineage>
</organism>
<dbReference type="Pfam" id="PF14520">
    <property type="entry name" value="HHH_5"/>
    <property type="match status" value="1"/>
</dbReference>
<evidence type="ECO:0000256" key="6">
    <source>
        <dbReference type="HAMAP-Rule" id="MF_00203"/>
    </source>
</evidence>
<dbReference type="PROSITE" id="PS50165">
    <property type="entry name" value="UVRC"/>
    <property type="match status" value="1"/>
</dbReference>
<dbReference type="Pfam" id="PF02151">
    <property type="entry name" value="UVR"/>
    <property type="match status" value="1"/>
</dbReference>
<dbReference type="SUPFAM" id="SSF47781">
    <property type="entry name" value="RuvA domain 2-like"/>
    <property type="match status" value="1"/>
</dbReference>
<name>A0A6N7VSQ1_9ACTO</name>
<dbReference type="InterPro" id="IPR010994">
    <property type="entry name" value="RuvA_2-like"/>
</dbReference>
<dbReference type="SMART" id="SM00465">
    <property type="entry name" value="GIYc"/>
    <property type="match status" value="1"/>
</dbReference>
<dbReference type="Pfam" id="PF08459">
    <property type="entry name" value="UvrC_RNaseH_dom"/>
    <property type="match status" value="1"/>
</dbReference>
<dbReference type="InterPro" id="IPR001162">
    <property type="entry name" value="UvrC_RNase_H_dom"/>
</dbReference>
<dbReference type="InterPro" id="IPR038476">
    <property type="entry name" value="UvrC_RNase_H_dom_sf"/>
</dbReference>
<dbReference type="GO" id="GO:0005737">
    <property type="term" value="C:cytoplasm"/>
    <property type="evidence" value="ECO:0007669"/>
    <property type="project" value="UniProtKB-SubCell"/>
</dbReference>
<evidence type="ECO:0000256" key="3">
    <source>
        <dbReference type="ARBA" id="ARBA00022769"/>
    </source>
</evidence>
<dbReference type="EMBL" id="VULO01000004">
    <property type="protein sequence ID" value="MSS83980.1"/>
    <property type="molecule type" value="Genomic_DNA"/>
</dbReference>
<dbReference type="NCBIfam" id="TIGR00194">
    <property type="entry name" value="uvrC"/>
    <property type="match status" value="1"/>
</dbReference>
<comment type="function">
    <text evidence="6">The UvrABC repair system catalyzes the recognition and processing of DNA lesions. UvrC both incises the 5' and 3' sides of the lesion. The N-terminal half is responsible for the 3' incision and the C-terminal half is responsible for the 5' incision.</text>
</comment>
<accession>A0A6N7VSQ1</accession>
<evidence type="ECO:0000259" key="8">
    <source>
        <dbReference type="PROSITE" id="PS50164"/>
    </source>
</evidence>
<dbReference type="PROSITE" id="PS50151">
    <property type="entry name" value="UVR"/>
    <property type="match status" value="1"/>
</dbReference>
<keyword evidence="6" id="KW-0742">SOS response</keyword>
<dbReference type="InterPro" id="IPR050066">
    <property type="entry name" value="UvrABC_protein_C"/>
</dbReference>
<evidence type="ECO:0000259" key="9">
    <source>
        <dbReference type="PROSITE" id="PS50165"/>
    </source>
</evidence>
<dbReference type="Proteomes" id="UP000470875">
    <property type="component" value="Unassembled WGS sequence"/>
</dbReference>
<dbReference type="InterPro" id="IPR036876">
    <property type="entry name" value="UVR_dom_sf"/>
</dbReference>
<dbReference type="Gene3D" id="3.30.420.340">
    <property type="entry name" value="UvrC, RNAse H endonuclease domain"/>
    <property type="match status" value="1"/>
</dbReference>
<dbReference type="Gene3D" id="1.10.150.20">
    <property type="entry name" value="5' to 3' exonuclease, C-terminal subdomain"/>
    <property type="match status" value="1"/>
</dbReference>
<dbReference type="Gene3D" id="4.10.860.10">
    <property type="entry name" value="UVR domain"/>
    <property type="match status" value="1"/>
</dbReference>
<feature type="domain" description="GIY-YIG" evidence="8">
    <location>
        <begin position="17"/>
        <end position="96"/>
    </location>
</feature>
<dbReference type="GO" id="GO:0003677">
    <property type="term" value="F:DNA binding"/>
    <property type="evidence" value="ECO:0007669"/>
    <property type="project" value="UniProtKB-UniRule"/>
</dbReference>
<dbReference type="GO" id="GO:0009380">
    <property type="term" value="C:excinuclease repair complex"/>
    <property type="evidence" value="ECO:0007669"/>
    <property type="project" value="InterPro"/>
</dbReference>
<protein>
    <recommendedName>
        <fullName evidence="6">UvrABC system protein C</fullName>
        <shortName evidence="6">Protein UvrC</shortName>
    </recommendedName>
    <alternativeName>
        <fullName evidence="6">Excinuclease ABC subunit C</fullName>
    </alternativeName>
</protein>
<dbReference type="GO" id="GO:0006289">
    <property type="term" value="P:nucleotide-excision repair"/>
    <property type="evidence" value="ECO:0007669"/>
    <property type="project" value="UniProtKB-UniRule"/>
</dbReference>
<reference evidence="10 11" key="1">
    <citation type="submission" date="2019-08" db="EMBL/GenBank/DDBJ databases">
        <title>In-depth cultivation of the pig gut microbiome towards novel bacterial diversity and tailored functional studies.</title>
        <authorList>
            <person name="Wylensek D."/>
            <person name="Hitch T.C.A."/>
            <person name="Clavel T."/>
        </authorList>
    </citation>
    <scope>NUCLEOTIDE SEQUENCE [LARGE SCALE GENOMIC DNA]</scope>
    <source>
        <strain evidence="10 11">WB03_NA08</strain>
    </source>
</reference>
<dbReference type="FunFam" id="3.40.1440.10:FF:000001">
    <property type="entry name" value="UvrABC system protein C"/>
    <property type="match status" value="1"/>
</dbReference>
<comment type="subunit">
    <text evidence="6">Interacts with UvrB in an incision complex.</text>
</comment>
<dbReference type="AlphaFoldDB" id="A0A6N7VSQ1"/>